<proteinExistence type="evidence at transcript level"/>
<dbReference type="InterPro" id="IPR027413">
    <property type="entry name" value="GROEL-like_equatorial_sf"/>
</dbReference>
<dbReference type="InterPro" id="IPR028790">
    <property type="entry name" value="MKKS"/>
</dbReference>
<dbReference type="GO" id="GO:0006457">
    <property type="term" value="P:protein folding"/>
    <property type="evidence" value="ECO:0007669"/>
    <property type="project" value="InterPro"/>
</dbReference>
<evidence type="ECO:0000313" key="2">
    <source>
        <dbReference type="MGI" id="MGI:1891836"/>
    </source>
</evidence>
<dbReference type="GO" id="GO:0060271">
    <property type="term" value="P:cilium assembly"/>
    <property type="evidence" value="ECO:0007669"/>
    <property type="project" value="InterPro"/>
</dbReference>
<protein>
    <submittedName>
        <fullName evidence="1">Mkks protein</fullName>
    </submittedName>
</protein>
<dbReference type="AlphaFoldDB" id="Q8K3C1"/>
<organism evidence="1">
    <name type="scientific">Mus musculus</name>
    <name type="common">Mouse</name>
    <dbReference type="NCBI Taxonomy" id="10090"/>
    <lineage>
        <taxon>Eukaryota</taxon>
        <taxon>Metazoa</taxon>
        <taxon>Chordata</taxon>
        <taxon>Craniata</taxon>
        <taxon>Vertebrata</taxon>
        <taxon>Euteleostomi</taxon>
        <taxon>Mammalia</taxon>
        <taxon>Eutheria</taxon>
        <taxon>Euarchontoglires</taxon>
        <taxon>Glires</taxon>
        <taxon>Rodentia</taxon>
        <taxon>Myomorpha</taxon>
        <taxon>Muroidea</taxon>
        <taxon>Muridae</taxon>
        <taxon>Murinae</taxon>
        <taxon>Mus</taxon>
        <taxon>Mus</taxon>
    </lineage>
</organism>
<evidence type="ECO:0000313" key="1">
    <source>
        <dbReference type="EMBL" id="AAH24359.1"/>
    </source>
</evidence>
<reference evidence="1" key="1">
    <citation type="journal article" date="2004" name="Genome Res.">
        <title>The status, quality, and expansion of the NIH full-length cDNA project: the Mammalian Gene Collection (MGC).</title>
        <authorList>
            <consortium name="The MGC Project Team"/>
            <person name="Gerhard D.S."/>
            <person name="Wagner L."/>
            <person name="Feingold E.A."/>
            <person name="Shenmen C.M."/>
            <person name="Grouse L.H."/>
            <person name="Schuler G."/>
            <person name="Klein S.L."/>
            <person name="Old S."/>
            <person name="Rasooly R."/>
            <person name="Good P."/>
            <person name="Guyer M."/>
            <person name="Peck A.M."/>
            <person name="Derge J.G."/>
            <person name="Lipman D."/>
            <person name="Collins F.S."/>
            <person name="Jang W."/>
            <person name="Sherry S."/>
            <person name="Feolo M."/>
            <person name="Misquitta L."/>
            <person name="Lee E."/>
            <person name="Rotmistrovsky K."/>
            <person name="Greenhut S.F."/>
            <person name="Schaefer C.F."/>
            <person name="Buetow K."/>
            <person name="Bonner T.I."/>
            <person name="Haussler D."/>
            <person name="Kent J."/>
            <person name="Kiekhaus M."/>
            <person name="Furey T."/>
            <person name="Brent M."/>
            <person name="Prange C."/>
            <person name="Schreiber K."/>
            <person name="Shapiro N."/>
            <person name="Bhat N.K."/>
            <person name="Hopkins R.F."/>
            <person name="Hsie F."/>
            <person name="Driscoll T."/>
            <person name="Soares M.B."/>
            <person name="Casavant T.L."/>
            <person name="Scheetz T.E."/>
            <person name="Brown-stein M.J."/>
            <person name="Usdin T.B."/>
            <person name="Toshiyuki S."/>
            <person name="Carninci P."/>
            <person name="Piao Y."/>
            <person name="Dudekula D.B."/>
            <person name="Ko M.S."/>
            <person name="Kawakami K."/>
            <person name="Suzuki Y."/>
            <person name="Sugano S."/>
            <person name="Gruber C.E."/>
            <person name="Smith M.R."/>
            <person name="Simmons B."/>
            <person name="Moore T."/>
            <person name="Waterman R."/>
            <person name="Johnson S.L."/>
            <person name="Ruan Y."/>
            <person name="Wei C.L."/>
            <person name="Mathavan S."/>
            <person name="Gunaratne P.H."/>
            <person name="Wu J."/>
            <person name="Garcia A.M."/>
            <person name="Hulyk S.W."/>
            <person name="Fuh E."/>
            <person name="Yuan Y."/>
            <person name="Sneed A."/>
            <person name="Kowis C."/>
            <person name="Hodgson A."/>
            <person name="Muzny D.M."/>
            <person name="McPherson J."/>
            <person name="Gibbs R.A."/>
            <person name="Fahey J."/>
            <person name="Helton E."/>
            <person name="Ketteman M."/>
            <person name="Madan A."/>
            <person name="Rodrigues S."/>
            <person name="Sanchez A."/>
            <person name="Whiting M."/>
            <person name="Madari A."/>
            <person name="Young A.C."/>
            <person name="Wetherby K.D."/>
            <person name="Granite S.J."/>
            <person name="Kwong P.N."/>
            <person name="Brinkley C.P."/>
            <person name="Pearson R.L."/>
            <person name="Bouffard G.G."/>
            <person name="Blakesly R.W."/>
            <person name="Green E.D."/>
            <person name="Dickson M.C."/>
            <person name="Rodriguez A.C."/>
            <person name="Grimwood J."/>
            <person name="Schmutz J."/>
            <person name="Myers R.M."/>
            <person name="Butterfield Y.S."/>
            <person name="Griffith M."/>
            <person name="Griffith O.L."/>
            <person name="Krzywinski M.I."/>
            <person name="Liao N."/>
            <person name="Morin R."/>
            <person name="Morrin R."/>
            <person name="Palmquist D."/>
            <person name="Petrescu A.S."/>
            <person name="Skalska U."/>
            <person name="Smailus D.E."/>
            <person name="Stott J.M."/>
            <person name="Schnerch A."/>
            <person name="Schein J.E."/>
            <person name="Jones S.J."/>
            <person name="Holt R.A."/>
            <person name="Baross A."/>
            <person name="Marra M.A."/>
            <person name="Clifton S."/>
            <person name="Makowski K.A."/>
            <person name="Bosak S."/>
            <person name="Malek J."/>
        </authorList>
    </citation>
    <scope>NUCLEOTIDE SEQUENCE [LARGE SCALE MRNA]</scope>
    <source>
        <strain evidence="1">CZECH II</strain>
        <tissue evidence="1">Mammary tumor metastatized to lung. Tumor arose spontaneously</tissue>
    </source>
</reference>
<name>Q8K3C1_MOUSE</name>
<dbReference type="PANTHER" id="PTHR46787:SF1">
    <property type="entry name" value="MOLECULAR CHAPERONE MKKS"/>
    <property type="match status" value="1"/>
</dbReference>
<dbReference type="InterPro" id="IPR002423">
    <property type="entry name" value="Cpn60/GroEL/TCP-1"/>
</dbReference>
<dbReference type="SUPFAM" id="SSF48592">
    <property type="entry name" value="GroEL equatorial domain-like"/>
    <property type="match status" value="1"/>
</dbReference>
<dbReference type="GO" id="GO:0051082">
    <property type="term" value="F:unfolded protein binding"/>
    <property type="evidence" value="ECO:0007669"/>
    <property type="project" value="InterPro"/>
</dbReference>
<dbReference type="AGR" id="MGI:1891836"/>
<dbReference type="MGI" id="MGI:1891836">
    <property type="gene designation" value="Mkks"/>
</dbReference>
<dbReference type="EMBL" id="BC024359">
    <property type="protein sequence ID" value="AAH24359.1"/>
    <property type="molecule type" value="mRNA"/>
</dbReference>
<accession>Q8K3C1</accession>
<gene>
    <name evidence="2" type="primary">Mkks</name>
</gene>
<dbReference type="Pfam" id="PF00118">
    <property type="entry name" value="Cpn60_TCP1"/>
    <property type="match status" value="1"/>
</dbReference>
<dbReference type="PANTHER" id="PTHR46787">
    <property type="entry name" value="SYNDROMES PUTATIVE CHAPERONIN-RELATED"/>
    <property type="match status" value="1"/>
</dbReference>
<dbReference type="Gene3D" id="1.10.560.10">
    <property type="entry name" value="GroEL-like equatorial domain"/>
    <property type="match status" value="1"/>
</dbReference>
<dbReference type="UCSC" id="uc012cew.1">
    <property type="organism name" value="mouse"/>
</dbReference>
<sequence>MSRLEAKKPSLCKTEPLTSEKVRSTLSVLKGVIASCYGPSGRLKQLHNGLGGCVYTTSQSSALLRNLSVTHPVLKVLTSSVQNHVSCFSDCGLFTAILCCNLIENIQRLDLTPATAIKLNK</sequence>
<dbReference type="GO" id="GO:0005524">
    <property type="term" value="F:ATP binding"/>
    <property type="evidence" value="ECO:0007669"/>
    <property type="project" value="InterPro"/>
</dbReference>